<keyword evidence="1" id="KW-0175">Coiled coil</keyword>
<comment type="caution">
    <text evidence="4">The sequence shown here is derived from an EMBL/GenBank/DDBJ whole genome shotgun (WGS) entry which is preliminary data.</text>
</comment>
<evidence type="ECO:0000313" key="4">
    <source>
        <dbReference type="EMBL" id="GMM36464.1"/>
    </source>
</evidence>
<evidence type="ECO:0000313" key="5">
    <source>
        <dbReference type="Proteomes" id="UP001360560"/>
    </source>
</evidence>
<evidence type="ECO:0000256" key="2">
    <source>
        <dbReference type="SAM" id="MobiDB-lite"/>
    </source>
</evidence>
<dbReference type="Proteomes" id="UP001360560">
    <property type="component" value="Unassembled WGS sequence"/>
</dbReference>
<dbReference type="InterPro" id="IPR000195">
    <property type="entry name" value="Rab-GAP-TBC_dom"/>
</dbReference>
<dbReference type="RefSeq" id="XP_064853460.1">
    <property type="nucleotide sequence ID" value="XM_064997388.1"/>
</dbReference>
<organism evidence="4 5">
    <name type="scientific">Saccharomycopsis crataegensis</name>
    <dbReference type="NCBI Taxonomy" id="43959"/>
    <lineage>
        <taxon>Eukaryota</taxon>
        <taxon>Fungi</taxon>
        <taxon>Dikarya</taxon>
        <taxon>Ascomycota</taxon>
        <taxon>Saccharomycotina</taxon>
        <taxon>Saccharomycetes</taxon>
        <taxon>Saccharomycopsidaceae</taxon>
        <taxon>Saccharomycopsis</taxon>
    </lineage>
</organism>
<dbReference type="Pfam" id="PF23436">
    <property type="entry name" value="RabGap-TBC_2"/>
    <property type="match status" value="1"/>
</dbReference>
<feature type="coiled-coil region" evidence="1">
    <location>
        <begin position="991"/>
        <end position="1046"/>
    </location>
</feature>
<proteinExistence type="predicted"/>
<dbReference type="AlphaFoldDB" id="A0AAV5QPW1"/>
<protein>
    <recommendedName>
        <fullName evidence="3">Rab-GAP TBC domain-containing protein</fullName>
    </recommendedName>
</protein>
<sequence length="1124" mass="127202">MPPSNQNGSTPASGDDFALKSFVTRNRSLARRSVHGPPKGLFNLSGSGISENQTSESNPPSQAPGKPKRPVSIISGIDTSQIMSQGPPSASSSRGRPISMISMSSAGTSTSNYNVAARNPFKIDLMLDNDASTTSIASSSNSQSFNQNVLRNNYSAVDKKIFNTPQMLYSPDPANGASNGAHNATQTLNLAPSFNVNPNNGTILAEKKFNLGNVTKSSPNLEKNNQPNDLEYRTNVRSIHRQFNINKFNISLKSDLFRDFKSGKQQLLKQLDKIHESYMINSKTPVVNQFTIKKLQSDDVQDIDWEFWKSVVDHYPTKMTNVRSLKRVETVFSTSGIPSSVRPLIYLYLTNSKTATLEKIYKENTVISFFSKENDLRLRICETFNTELRCLKSDQYLFEISDLNKELLQKVDKDLFEILRNFTIYYDRGGYAEIKGLLSPDNSPSVNNAINNDEPNANSFYLPSKAIVSVCALLLRSCGVEDGVFDIKTSDSRLTKAEIFGLLVMLNENYFCFDNEINARNLRILKKRKKNSATDKAAAIVAGYNSAAASGASSRRSSITVDSGLIMAKAQISRQESELNNIKYHYTSDHNKDKFIYIFNRSMEDLFPEVFLYLSSKGIHTNILLERFVFEFFHRFSTSYKLYDNENQDEKNIPKEEDSDIEEQNLSNSSASPPKSKANKTVKINDIELNNTEFETIRASVNNDLSIDSINEIKGDLDAEVNNKFFSNGYKLSNENLLRILDMVMIQGVEFLIKFLLLVIEKNYFKIFKIKNNQVLMKFLSSNVVFNFIREENIKFVTKKIYESELDKYEDINSYSNPNRLVEDELSKPESEMAENNSNKLDIKSLAKGTTVRSDLRKSNLGNSQNPKSEKLIDITIKEKKTFGDFIVESLKFEPVIYKYEEELKMLEKERRAMESGANTGIGIYKNKRANNSETSIASTLTSNFGDDGAIQFSRNSSSSSLSDPSLSMEDLETPELIDLRAEKKDNKVRLMKLQTDLNNLSLTHKTYKREILLKNEHLNKIKNLNLELKMKKEELERNFNDLKLKEELYHSVLRNIKIDEMNNEVKSQIEHSSADIRDVIEKTDKIKADMVKINETHKTSKSNKSSPVAKTAASFFSGFGFGR</sequence>
<dbReference type="Gene3D" id="1.10.472.80">
    <property type="entry name" value="Ypt/Rab-GAP domain of gyp1p, domain 3"/>
    <property type="match status" value="1"/>
</dbReference>
<feature type="domain" description="Rab-GAP TBC" evidence="3">
    <location>
        <begin position="730"/>
        <end position="813"/>
    </location>
</feature>
<feature type="compositionally biased region" description="Low complexity" evidence="2">
    <location>
        <begin position="667"/>
        <end position="676"/>
    </location>
</feature>
<name>A0AAV5QPW1_9ASCO</name>
<feature type="compositionally biased region" description="Polar residues" evidence="2">
    <location>
        <begin position="44"/>
        <end position="60"/>
    </location>
</feature>
<feature type="compositionally biased region" description="Low complexity" evidence="2">
    <location>
        <begin position="82"/>
        <end position="98"/>
    </location>
</feature>
<feature type="region of interest" description="Disordered" evidence="2">
    <location>
        <begin position="28"/>
        <end position="98"/>
    </location>
</feature>
<keyword evidence="5" id="KW-1185">Reference proteome</keyword>
<dbReference type="EMBL" id="BTFZ01000011">
    <property type="protein sequence ID" value="GMM36464.1"/>
    <property type="molecule type" value="Genomic_DNA"/>
</dbReference>
<accession>A0AAV5QPW1</accession>
<feature type="region of interest" description="Disordered" evidence="2">
    <location>
        <begin position="647"/>
        <end position="679"/>
    </location>
</feature>
<reference evidence="4 5" key="1">
    <citation type="journal article" date="2023" name="Elife">
        <title>Identification of key yeast species and microbe-microbe interactions impacting larval growth of Drosophila in the wild.</title>
        <authorList>
            <person name="Mure A."/>
            <person name="Sugiura Y."/>
            <person name="Maeda R."/>
            <person name="Honda K."/>
            <person name="Sakurai N."/>
            <person name="Takahashi Y."/>
            <person name="Watada M."/>
            <person name="Katoh T."/>
            <person name="Gotoh A."/>
            <person name="Gotoh Y."/>
            <person name="Taniguchi I."/>
            <person name="Nakamura K."/>
            <person name="Hayashi T."/>
            <person name="Katayama T."/>
            <person name="Uemura T."/>
            <person name="Hattori Y."/>
        </authorList>
    </citation>
    <scope>NUCLEOTIDE SEQUENCE [LARGE SCALE GENOMIC DNA]</scope>
    <source>
        <strain evidence="4 5">SC-9</strain>
    </source>
</reference>
<evidence type="ECO:0000256" key="1">
    <source>
        <dbReference type="SAM" id="Coils"/>
    </source>
</evidence>
<evidence type="ECO:0000259" key="3">
    <source>
        <dbReference type="Pfam" id="PF23436"/>
    </source>
</evidence>
<dbReference type="GeneID" id="90074439"/>
<gene>
    <name evidence="4" type="ORF">DASC09_037890</name>
</gene>